<feature type="compositionally biased region" description="Basic and acidic residues" evidence="1">
    <location>
        <begin position="1"/>
        <end position="22"/>
    </location>
</feature>
<feature type="transmembrane region" description="Helical" evidence="2">
    <location>
        <begin position="165"/>
        <end position="182"/>
    </location>
</feature>
<evidence type="ECO:0000256" key="2">
    <source>
        <dbReference type="SAM" id="Phobius"/>
    </source>
</evidence>
<keyword evidence="2" id="KW-1133">Transmembrane helix</keyword>
<proteinExistence type="predicted"/>
<dbReference type="InterPro" id="IPR035214">
    <property type="entry name" value="DUF5324"/>
</dbReference>
<feature type="compositionally biased region" description="Basic and acidic residues" evidence="1">
    <location>
        <begin position="227"/>
        <end position="238"/>
    </location>
</feature>
<feature type="compositionally biased region" description="Polar residues" evidence="1">
    <location>
        <begin position="206"/>
        <end position="216"/>
    </location>
</feature>
<name>A0A516RAB8_STRST</name>
<sequence length="238" mass="25559">MTRKDSVRAAADSAKESARHAADAVAPYAEEAKDRATHLAQEARSRLAPKVSHAAHAAADQARVQYGAHVAPRVVQARGHVPPKLDHAAHEAAVRTRRAARQAADFSKPRIEHAVAVSGPVREEAKDRGAAALAALRGQVSPQEIKELARRQERRARTGRTVKRLAVLGLLGAAAVAVWKWWDKQANPDWLVEPPAATEIPADRTPLTSVDGSGQASLDPEVQAKQAEAEAESRDERG</sequence>
<dbReference type="Pfam" id="PF17258">
    <property type="entry name" value="DUF5324"/>
    <property type="match status" value="1"/>
</dbReference>
<feature type="region of interest" description="Disordered" evidence="1">
    <location>
        <begin position="193"/>
        <end position="238"/>
    </location>
</feature>
<feature type="compositionally biased region" description="Basic and acidic residues" evidence="1">
    <location>
        <begin position="30"/>
        <end position="45"/>
    </location>
</feature>
<gene>
    <name evidence="3" type="ORF">FH965_20285</name>
</gene>
<evidence type="ECO:0000256" key="1">
    <source>
        <dbReference type="SAM" id="MobiDB-lite"/>
    </source>
</evidence>
<dbReference type="EMBL" id="CP040916">
    <property type="protein sequence ID" value="QDQ12605.1"/>
    <property type="molecule type" value="Genomic_DNA"/>
</dbReference>
<reference evidence="3 4" key="1">
    <citation type="journal article" date="2019" name="J. Ind. Microbiol. Biotechnol.">
        <title>The complete genomic sequence of Streptomyces spectabilis NRRL-2792 and identification of secondary metabolite biosynthetic gene clusters.</title>
        <authorList>
            <person name="Sinha A."/>
            <person name="Phillips-Salemka S."/>
            <person name="Niraula T.A."/>
            <person name="Short K.A."/>
            <person name="Niraula N.P."/>
        </authorList>
    </citation>
    <scope>NUCLEOTIDE SEQUENCE [LARGE SCALE GENOMIC DNA]</scope>
    <source>
        <strain evidence="3 4">NRRL 2792</strain>
    </source>
</reference>
<dbReference type="RefSeq" id="WP_144319943.1">
    <property type="nucleotide sequence ID" value="NZ_CP040916.1"/>
</dbReference>
<protein>
    <submittedName>
        <fullName evidence="3">Transcriptional regulator</fullName>
    </submittedName>
</protein>
<evidence type="ECO:0000313" key="4">
    <source>
        <dbReference type="Proteomes" id="UP000316806"/>
    </source>
</evidence>
<evidence type="ECO:0000313" key="3">
    <source>
        <dbReference type="EMBL" id="QDQ12605.1"/>
    </source>
</evidence>
<keyword evidence="2" id="KW-0472">Membrane</keyword>
<organism evidence="3 4">
    <name type="scientific">Streptomyces spectabilis</name>
    <dbReference type="NCBI Taxonomy" id="68270"/>
    <lineage>
        <taxon>Bacteria</taxon>
        <taxon>Bacillati</taxon>
        <taxon>Actinomycetota</taxon>
        <taxon>Actinomycetes</taxon>
        <taxon>Kitasatosporales</taxon>
        <taxon>Streptomycetaceae</taxon>
        <taxon>Streptomyces</taxon>
    </lineage>
</organism>
<dbReference type="AlphaFoldDB" id="A0A516RAB8"/>
<keyword evidence="2" id="KW-0812">Transmembrane</keyword>
<accession>A0A516RAB8</accession>
<feature type="region of interest" description="Disordered" evidence="1">
    <location>
        <begin position="1"/>
        <end position="45"/>
    </location>
</feature>
<dbReference type="Proteomes" id="UP000316806">
    <property type="component" value="Chromosome"/>
</dbReference>